<dbReference type="AlphaFoldDB" id="A0A0H3CC58"/>
<protein>
    <recommendedName>
        <fullName evidence="3">Carboxymuconolactone decarboxylase-like domain-containing protein</fullName>
    </recommendedName>
</protein>
<dbReference type="Proteomes" id="UP000001364">
    <property type="component" value="Chromosome"/>
</dbReference>
<dbReference type="KEGG" id="ccs:CCNA_03376"/>
<sequence>MIRMILATMLRRFERRYDYDGAYMHDLLAASPKAFWALQSVRTLASYREGAPPVALAAAGLAATLSEDCGPCVQIGVRIAEENQAPSDVLRAVLAGDIAGMGADAALAYQFAKASLDKDLDRADALRDAVLARWGPQGLSAIALAIAASRVYPTVKYAMGHGKTCSRVQVGGDLVTVRT</sequence>
<dbReference type="RefSeq" id="WP_010921100.1">
    <property type="nucleotide sequence ID" value="NC_011916.1"/>
</dbReference>
<name>A0A0H3CC58_CAUVN</name>
<evidence type="ECO:0000313" key="1">
    <source>
        <dbReference type="EMBL" id="ACL96841.1"/>
    </source>
</evidence>
<dbReference type="SMR" id="A0A0H3CC58"/>
<keyword evidence="2" id="KW-1185">Reference proteome</keyword>
<dbReference type="EMBL" id="CP001340">
    <property type="protein sequence ID" value="ACL96841.1"/>
    <property type="molecule type" value="Genomic_DNA"/>
</dbReference>
<dbReference type="GeneID" id="7332050"/>
<dbReference type="OrthoDB" id="287782at2"/>
<dbReference type="HOGENOM" id="CLU_127086_0_0_5"/>
<dbReference type="PATRIC" id="fig|565050.3.peg.3290"/>
<evidence type="ECO:0000313" key="2">
    <source>
        <dbReference type="Proteomes" id="UP000001364"/>
    </source>
</evidence>
<accession>A0A0H3CC58</accession>
<evidence type="ECO:0008006" key="3">
    <source>
        <dbReference type="Google" id="ProtNLM"/>
    </source>
</evidence>
<organism evidence="1 2">
    <name type="scientific">Caulobacter vibrioides (strain NA1000 / CB15N)</name>
    <name type="common">Caulobacter crescentus</name>
    <dbReference type="NCBI Taxonomy" id="565050"/>
    <lineage>
        <taxon>Bacteria</taxon>
        <taxon>Pseudomonadati</taxon>
        <taxon>Pseudomonadota</taxon>
        <taxon>Alphaproteobacteria</taxon>
        <taxon>Caulobacterales</taxon>
        <taxon>Caulobacteraceae</taxon>
        <taxon>Caulobacter</taxon>
    </lineage>
</organism>
<proteinExistence type="predicted"/>
<reference evidence="1 2" key="1">
    <citation type="journal article" date="2010" name="J. Bacteriol.">
        <title>The genetic basis of laboratory adaptation in Caulobacter crescentus.</title>
        <authorList>
            <person name="Marks M.E."/>
            <person name="Castro-Rojas C.M."/>
            <person name="Teiling C."/>
            <person name="Du L."/>
            <person name="Kapatral V."/>
            <person name="Walunas T.L."/>
            <person name="Crosson S."/>
        </authorList>
    </citation>
    <scope>NUCLEOTIDE SEQUENCE [LARGE SCALE GENOMIC DNA]</scope>
    <source>
        <strain evidence="2">NA1000 / CB15N</strain>
    </source>
</reference>
<dbReference type="InterPro" id="IPR029032">
    <property type="entry name" value="AhpD-like"/>
</dbReference>
<gene>
    <name evidence="1" type="ordered locus">CCNA_03376</name>
</gene>
<dbReference type="SUPFAM" id="SSF69118">
    <property type="entry name" value="AhpD-like"/>
    <property type="match status" value="1"/>
</dbReference>
<dbReference type="RefSeq" id="YP_002518749.1">
    <property type="nucleotide sequence ID" value="NC_011916.1"/>
</dbReference>